<gene>
    <name evidence="2" type="ORF">KSB_66880</name>
</gene>
<proteinExistence type="predicted"/>
<name>A0ABQ3UZI7_9CHLR</name>
<organism evidence="2 3">
    <name type="scientific">Ktedonobacter robiniae</name>
    <dbReference type="NCBI Taxonomy" id="2778365"/>
    <lineage>
        <taxon>Bacteria</taxon>
        <taxon>Bacillati</taxon>
        <taxon>Chloroflexota</taxon>
        <taxon>Ktedonobacteria</taxon>
        <taxon>Ktedonobacterales</taxon>
        <taxon>Ktedonobacteraceae</taxon>
        <taxon>Ktedonobacter</taxon>
    </lineage>
</organism>
<keyword evidence="3" id="KW-1185">Reference proteome</keyword>
<sequence>MLRIAAGHLKDEHLASEVQSRKVGWDVWIQFMTDDVVDVRRSRIPIAHIVHERATPGDHHRPGKGQEQRTQHPQPKGQEPASSSGRFRLWRDLPHEFWHLFGCGGTPRSRFGELRGARRLNR</sequence>
<evidence type="ECO:0000313" key="2">
    <source>
        <dbReference type="EMBL" id="GHO58213.1"/>
    </source>
</evidence>
<dbReference type="Proteomes" id="UP000654345">
    <property type="component" value="Unassembled WGS sequence"/>
</dbReference>
<reference evidence="2 3" key="1">
    <citation type="journal article" date="2021" name="Int. J. Syst. Evol. Microbiol.">
        <title>Reticulibacter mediterranei gen. nov., sp. nov., within the new family Reticulibacteraceae fam. nov., and Ktedonospora formicarum gen. nov., sp. nov., Ktedonobacter robiniae sp. nov., Dictyobacter formicarum sp. nov. and Dictyobacter arantiisoli sp. nov., belonging to the class Ktedonobacteria.</title>
        <authorList>
            <person name="Yabe S."/>
            <person name="Zheng Y."/>
            <person name="Wang C.M."/>
            <person name="Sakai Y."/>
            <person name="Abe K."/>
            <person name="Yokota A."/>
            <person name="Donadio S."/>
            <person name="Cavaletti L."/>
            <person name="Monciardini P."/>
        </authorList>
    </citation>
    <scope>NUCLEOTIDE SEQUENCE [LARGE SCALE GENOMIC DNA]</scope>
    <source>
        <strain evidence="2 3">SOSP1-30</strain>
    </source>
</reference>
<feature type="region of interest" description="Disordered" evidence="1">
    <location>
        <begin position="48"/>
        <end position="85"/>
    </location>
</feature>
<protein>
    <submittedName>
        <fullName evidence="2">Uncharacterized protein</fullName>
    </submittedName>
</protein>
<accession>A0ABQ3UZI7</accession>
<evidence type="ECO:0000256" key="1">
    <source>
        <dbReference type="SAM" id="MobiDB-lite"/>
    </source>
</evidence>
<dbReference type="EMBL" id="BNJG01000003">
    <property type="protein sequence ID" value="GHO58213.1"/>
    <property type="molecule type" value="Genomic_DNA"/>
</dbReference>
<feature type="compositionally biased region" description="Basic and acidic residues" evidence="1">
    <location>
        <begin position="49"/>
        <end position="70"/>
    </location>
</feature>
<comment type="caution">
    <text evidence="2">The sequence shown here is derived from an EMBL/GenBank/DDBJ whole genome shotgun (WGS) entry which is preliminary data.</text>
</comment>
<evidence type="ECO:0000313" key="3">
    <source>
        <dbReference type="Proteomes" id="UP000654345"/>
    </source>
</evidence>
<dbReference type="RefSeq" id="WP_201374552.1">
    <property type="nucleotide sequence ID" value="NZ_BNJG01000003.1"/>
</dbReference>